<feature type="region of interest" description="Disordered" evidence="1">
    <location>
        <begin position="1"/>
        <end position="27"/>
    </location>
</feature>
<evidence type="ECO:0000313" key="3">
    <source>
        <dbReference type="Proteomes" id="UP001604277"/>
    </source>
</evidence>
<comment type="caution">
    <text evidence="2">The sequence shown here is derived from an EMBL/GenBank/DDBJ whole genome shotgun (WGS) entry which is preliminary data.</text>
</comment>
<evidence type="ECO:0000313" key="2">
    <source>
        <dbReference type="EMBL" id="KAL2468299.1"/>
    </source>
</evidence>
<proteinExistence type="predicted"/>
<evidence type="ECO:0000256" key="1">
    <source>
        <dbReference type="SAM" id="MobiDB-lite"/>
    </source>
</evidence>
<accession>A0ABD1PXE2</accession>
<protein>
    <submittedName>
        <fullName evidence="2">Uncharacterized protein</fullName>
    </submittedName>
</protein>
<name>A0ABD1PXE2_9LAMI</name>
<feature type="compositionally biased region" description="Polar residues" evidence="1">
    <location>
        <begin position="99"/>
        <end position="109"/>
    </location>
</feature>
<feature type="region of interest" description="Disordered" evidence="1">
    <location>
        <begin position="74"/>
        <end position="121"/>
    </location>
</feature>
<sequence length="121" mass="13554">MEDLLKKRRMTESDQVMGGRFMPTPGVDTRHADFNVLSGPEVSRPVAEGLSKVNTEAEAAVIITEEVDISSIGDELEQFESHEATTNRAERTKARRQRNMNALQSSKGNQHVHPDREGTHR</sequence>
<dbReference type="AlphaFoldDB" id="A0ABD1PXE2"/>
<keyword evidence="3" id="KW-1185">Reference proteome</keyword>
<dbReference type="EMBL" id="JBFOLJ010000017">
    <property type="protein sequence ID" value="KAL2468299.1"/>
    <property type="molecule type" value="Genomic_DNA"/>
</dbReference>
<reference evidence="3" key="1">
    <citation type="submission" date="2024-07" db="EMBL/GenBank/DDBJ databases">
        <title>Two chromosome-level genome assemblies of Korean endemic species Abeliophyllum distichum and Forsythia ovata (Oleaceae).</title>
        <authorList>
            <person name="Jang H."/>
        </authorList>
    </citation>
    <scope>NUCLEOTIDE SEQUENCE [LARGE SCALE GENOMIC DNA]</scope>
</reference>
<organism evidence="2 3">
    <name type="scientific">Forsythia ovata</name>
    <dbReference type="NCBI Taxonomy" id="205694"/>
    <lineage>
        <taxon>Eukaryota</taxon>
        <taxon>Viridiplantae</taxon>
        <taxon>Streptophyta</taxon>
        <taxon>Embryophyta</taxon>
        <taxon>Tracheophyta</taxon>
        <taxon>Spermatophyta</taxon>
        <taxon>Magnoliopsida</taxon>
        <taxon>eudicotyledons</taxon>
        <taxon>Gunneridae</taxon>
        <taxon>Pentapetalae</taxon>
        <taxon>asterids</taxon>
        <taxon>lamiids</taxon>
        <taxon>Lamiales</taxon>
        <taxon>Oleaceae</taxon>
        <taxon>Forsythieae</taxon>
        <taxon>Forsythia</taxon>
    </lineage>
</organism>
<feature type="compositionally biased region" description="Basic and acidic residues" evidence="1">
    <location>
        <begin position="112"/>
        <end position="121"/>
    </location>
</feature>
<dbReference type="Proteomes" id="UP001604277">
    <property type="component" value="Unassembled WGS sequence"/>
</dbReference>
<gene>
    <name evidence="2" type="ORF">Fot_51824</name>
</gene>
<feature type="compositionally biased region" description="Basic and acidic residues" evidence="1">
    <location>
        <begin position="79"/>
        <end position="92"/>
    </location>
</feature>